<dbReference type="InterPro" id="IPR050679">
    <property type="entry name" value="Bact_HTH_transcr_reg"/>
</dbReference>
<dbReference type="PANTHER" id="PTHR44846:SF1">
    <property type="entry name" value="MANNOSYL-D-GLYCERATE TRANSPORT_METABOLISM SYSTEM REPRESSOR MNGR-RELATED"/>
    <property type="match status" value="1"/>
</dbReference>
<organism evidence="5 6">
    <name type="scientific">Paraherbaspirillum soli</name>
    <dbReference type="NCBI Taxonomy" id="631222"/>
    <lineage>
        <taxon>Bacteria</taxon>
        <taxon>Pseudomonadati</taxon>
        <taxon>Pseudomonadota</taxon>
        <taxon>Betaproteobacteria</taxon>
        <taxon>Burkholderiales</taxon>
        <taxon>Oxalobacteraceae</taxon>
        <taxon>Paraherbaspirillum</taxon>
    </lineage>
</organism>
<feature type="domain" description="HTH gntR-type" evidence="4">
    <location>
        <begin position="12"/>
        <end position="78"/>
    </location>
</feature>
<gene>
    <name evidence="5" type="primary">phnF</name>
    <name evidence="5" type="ORF">ACFPM8_15855</name>
</gene>
<dbReference type="PANTHER" id="PTHR44846">
    <property type="entry name" value="MANNOSYL-D-GLYCERATE TRANSPORT/METABOLISM SYSTEM REPRESSOR MNGR-RELATED"/>
    <property type="match status" value="1"/>
</dbReference>
<dbReference type="Gene3D" id="1.10.10.10">
    <property type="entry name" value="Winged helix-like DNA-binding domain superfamily/Winged helix DNA-binding domain"/>
    <property type="match status" value="1"/>
</dbReference>
<dbReference type="SMART" id="SM00345">
    <property type="entry name" value="HTH_GNTR"/>
    <property type="match status" value="1"/>
</dbReference>
<proteinExistence type="predicted"/>
<keyword evidence="1" id="KW-0805">Transcription regulation</keyword>
<comment type="caution">
    <text evidence="5">The sequence shown here is derived from an EMBL/GenBank/DDBJ whole genome shotgun (WGS) entry which is preliminary data.</text>
</comment>
<dbReference type="InterPro" id="IPR000524">
    <property type="entry name" value="Tscrpt_reg_HTH_GntR"/>
</dbReference>
<dbReference type="NCBIfam" id="TIGR02325">
    <property type="entry name" value="C_P_lyase_phnF"/>
    <property type="match status" value="1"/>
</dbReference>
<dbReference type="InterPro" id="IPR011663">
    <property type="entry name" value="UTRA"/>
</dbReference>
<accession>A0ABW0MCW5</accession>
<dbReference type="SUPFAM" id="SSF64288">
    <property type="entry name" value="Chorismate lyase-like"/>
    <property type="match status" value="1"/>
</dbReference>
<dbReference type="Proteomes" id="UP001596045">
    <property type="component" value="Unassembled WGS sequence"/>
</dbReference>
<evidence type="ECO:0000256" key="1">
    <source>
        <dbReference type="ARBA" id="ARBA00023015"/>
    </source>
</evidence>
<dbReference type="PRINTS" id="PR00035">
    <property type="entry name" value="HTHGNTR"/>
</dbReference>
<evidence type="ECO:0000256" key="2">
    <source>
        <dbReference type="ARBA" id="ARBA00023125"/>
    </source>
</evidence>
<sequence>MTDKTIVRSAGTTVWRQIEQALSADILAGNLTERLPNETALAERFSVNRHTVRQAVKALAERGMVEVVHGKGTFVRNDAIAYQMGRKTRFAHSVAKARRAGKSQLLHWSEQAVDGEIAQLLDLRPDAQVLKVESLDLVDDKVIGVGSQCFPLPRFAGFGEIYAQTGKTHLALAHFGVHEFQRRISRVTARLPDKEVAQLLGQPAALPILYVETVYVDERQQAIEYGVTQFGSASVQVLIEPD</sequence>
<dbReference type="Pfam" id="PF00392">
    <property type="entry name" value="GntR"/>
    <property type="match status" value="1"/>
</dbReference>
<name>A0ABW0MCW5_9BURK</name>
<dbReference type="InterPro" id="IPR036388">
    <property type="entry name" value="WH-like_DNA-bd_sf"/>
</dbReference>
<dbReference type="CDD" id="cd07377">
    <property type="entry name" value="WHTH_GntR"/>
    <property type="match status" value="1"/>
</dbReference>
<evidence type="ECO:0000256" key="3">
    <source>
        <dbReference type="ARBA" id="ARBA00023163"/>
    </source>
</evidence>
<evidence type="ECO:0000313" key="6">
    <source>
        <dbReference type="Proteomes" id="UP001596045"/>
    </source>
</evidence>
<dbReference type="PROSITE" id="PS50949">
    <property type="entry name" value="HTH_GNTR"/>
    <property type="match status" value="1"/>
</dbReference>
<keyword evidence="6" id="KW-1185">Reference proteome</keyword>
<evidence type="ECO:0000259" key="4">
    <source>
        <dbReference type="PROSITE" id="PS50949"/>
    </source>
</evidence>
<dbReference type="EMBL" id="JBHSMT010000027">
    <property type="protein sequence ID" value="MFC5475435.1"/>
    <property type="molecule type" value="Genomic_DNA"/>
</dbReference>
<protein>
    <submittedName>
        <fullName evidence="5">Phosphonate metabolism transcriptional regulator PhnF</fullName>
    </submittedName>
</protein>
<dbReference type="Pfam" id="PF07702">
    <property type="entry name" value="UTRA"/>
    <property type="match status" value="1"/>
</dbReference>
<dbReference type="InterPro" id="IPR012702">
    <property type="entry name" value="CP_lyase_PhnF"/>
</dbReference>
<reference evidence="6" key="1">
    <citation type="journal article" date="2019" name="Int. J. Syst. Evol. Microbiol.">
        <title>The Global Catalogue of Microorganisms (GCM) 10K type strain sequencing project: providing services to taxonomists for standard genome sequencing and annotation.</title>
        <authorList>
            <consortium name="The Broad Institute Genomics Platform"/>
            <consortium name="The Broad Institute Genome Sequencing Center for Infectious Disease"/>
            <person name="Wu L."/>
            <person name="Ma J."/>
        </authorList>
    </citation>
    <scope>NUCLEOTIDE SEQUENCE [LARGE SCALE GENOMIC DNA]</scope>
    <source>
        <strain evidence="6">JCM 17066</strain>
    </source>
</reference>
<dbReference type="RefSeq" id="WP_378998729.1">
    <property type="nucleotide sequence ID" value="NZ_JBHSMT010000027.1"/>
</dbReference>
<dbReference type="InterPro" id="IPR036390">
    <property type="entry name" value="WH_DNA-bd_sf"/>
</dbReference>
<dbReference type="SUPFAM" id="SSF46785">
    <property type="entry name" value="Winged helix' DNA-binding domain"/>
    <property type="match status" value="1"/>
</dbReference>
<evidence type="ECO:0000313" key="5">
    <source>
        <dbReference type="EMBL" id="MFC5475435.1"/>
    </source>
</evidence>
<dbReference type="SMART" id="SM00866">
    <property type="entry name" value="UTRA"/>
    <property type="match status" value="1"/>
</dbReference>
<dbReference type="InterPro" id="IPR028978">
    <property type="entry name" value="Chorismate_lyase_/UTRA_dom_sf"/>
</dbReference>
<dbReference type="Gene3D" id="3.40.1410.10">
    <property type="entry name" value="Chorismate lyase-like"/>
    <property type="match status" value="1"/>
</dbReference>
<keyword evidence="3" id="KW-0804">Transcription</keyword>
<keyword evidence="2" id="KW-0238">DNA-binding</keyword>